<keyword evidence="2" id="KW-0812">Transmembrane</keyword>
<keyword evidence="2" id="KW-0472">Membrane</keyword>
<evidence type="ECO:0000313" key="4">
    <source>
        <dbReference type="Proteomes" id="UP000772434"/>
    </source>
</evidence>
<keyword evidence="4" id="KW-1185">Reference proteome</keyword>
<evidence type="ECO:0000313" key="3">
    <source>
        <dbReference type="EMBL" id="KAF9077622.1"/>
    </source>
</evidence>
<feature type="region of interest" description="Disordered" evidence="1">
    <location>
        <begin position="1"/>
        <end position="30"/>
    </location>
</feature>
<organism evidence="3 4">
    <name type="scientific">Rhodocollybia butyracea</name>
    <dbReference type="NCBI Taxonomy" id="206335"/>
    <lineage>
        <taxon>Eukaryota</taxon>
        <taxon>Fungi</taxon>
        <taxon>Dikarya</taxon>
        <taxon>Basidiomycota</taxon>
        <taxon>Agaricomycotina</taxon>
        <taxon>Agaricomycetes</taxon>
        <taxon>Agaricomycetidae</taxon>
        <taxon>Agaricales</taxon>
        <taxon>Marasmiineae</taxon>
        <taxon>Omphalotaceae</taxon>
        <taxon>Rhodocollybia</taxon>
    </lineage>
</organism>
<dbReference type="AlphaFoldDB" id="A0A9P5QAY6"/>
<sequence>MSSVSSSTLQSSSSASSTSSSTPQSPSSPTGNQGNLYLFTFLSTLLVLLIISCSIVFRSYVLRRRYQRRFAEAFAAGAILAPRTQGSRKKRFRTRPKFYDTWLSSADSSLTWAELMPISLIPIKTKKKEKNPQTPDRVPDSRTEAVFQRLISSHFINRNQPDRRSRRRSLIDDGSPPSSPISPAPVTPVQEKLDPLMSSVAQRNVIQLAVLVAMPSPPRFATKDEEDIPEVAFGVTRLHYKVNAIDP</sequence>
<dbReference type="OrthoDB" id="3256943at2759"/>
<feature type="transmembrane region" description="Helical" evidence="2">
    <location>
        <begin position="36"/>
        <end position="61"/>
    </location>
</feature>
<feature type="compositionally biased region" description="Pro residues" evidence="1">
    <location>
        <begin position="177"/>
        <end position="186"/>
    </location>
</feature>
<name>A0A9P5QAY6_9AGAR</name>
<reference evidence="3" key="1">
    <citation type="submission" date="2020-11" db="EMBL/GenBank/DDBJ databases">
        <authorList>
            <consortium name="DOE Joint Genome Institute"/>
            <person name="Ahrendt S."/>
            <person name="Riley R."/>
            <person name="Andreopoulos W."/>
            <person name="Labutti K."/>
            <person name="Pangilinan J."/>
            <person name="Ruiz-Duenas F.J."/>
            <person name="Barrasa J.M."/>
            <person name="Sanchez-Garcia M."/>
            <person name="Camarero S."/>
            <person name="Miyauchi S."/>
            <person name="Serrano A."/>
            <person name="Linde D."/>
            <person name="Babiker R."/>
            <person name="Drula E."/>
            <person name="Ayuso-Fernandez I."/>
            <person name="Pacheco R."/>
            <person name="Padilla G."/>
            <person name="Ferreira P."/>
            <person name="Barriuso J."/>
            <person name="Kellner H."/>
            <person name="Castanera R."/>
            <person name="Alfaro M."/>
            <person name="Ramirez L."/>
            <person name="Pisabarro A.G."/>
            <person name="Kuo A."/>
            <person name="Tritt A."/>
            <person name="Lipzen A."/>
            <person name="He G."/>
            <person name="Yan M."/>
            <person name="Ng V."/>
            <person name="Cullen D."/>
            <person name="Martin F."/>
            <person name="Rosso M.-N."/>
            <person name="Henrissat B."/>
            <person name="Hibbett D."/>
            <person name="Martinez A.T."/>
            <person name="Grigoriev I.V."/>
        </authorList>
    </citation>
    <scope>NUCLEOTIDE SEQUENCE</scope>
    <source>
        <strain evidence="3">AH 40177</strain>
    </source>
</reference>
<keyword evidence="2" id="KW-1133">Transmembrane helix</keyword>
<evidence type="ECO:0000256" key="1">
    <source>
        <dbReference type="SAM" id="MobiDB-lite"/>
    </source>
</evidence>
<evidence type="ECO:0000256" key="2">
    <source>
        <dbReference type="SAM" id="Phobius"/>
    </source>
</evidence>
<accession>A0A9P5QAY6</accession>
<protein>
    <submittedName>
        <fullName evidence="3">Uncharacterized protein</fullName>
    </submittedName>
</protein>
<comment type="caution">
    <text evidence="3">The sequence shown here is derived from an EMBL/GenBank/DDBJ whole genome shotgun (WGS) entry which is preliminary data.</text>
</comment>
<feature type="region of interest" description="Disordered" evidence="1">
    <location>
        <begin position="158"/>
        <end position="188"/>
    </location>
</feature>
<dbReference type="Proteomes" id="UP000772434">
    <property type="component" value="Unassembled WGS sequence"/>
</dbReference>
<gene>
    <name evidence="3" type="ORF">BDP27DRAFT_1311364</name>
</gene>
<dbReference type="EMBL" id="JADNRY010000003">
    <property type="protein sequence ID" value="KAF9077622.1"/>
    <property type="molecule type" value="Genomic_DNA"/>
</dbReference>
<proteinExistence type="predicted"/>